<keyword evidence="2" id="KW-0479">Metal-binding</keyword>
<evidence type="ECO:0000259" key="4">
    <source>
        <dbReference type="Pfam" id="PF02769"/>
    </source>
</evidence>
<dbReference type="AlphaFoldDB" id="A0AB72UCY9"/>
<comment type="pathway">
    <text evidence="2">Cofactor biosynthesis; thiamine diphosphate biosynthesis; thiamine diphosphate from thiamine phosphate: step 1/1.</text>
</comment>
<accession>A0AB72UCY9</accession>
<dbReference type="GO" id="GO:0009030">
    <property type="term" value="F:thiamine-phosphate kinase activity"/>
    <property type="evidence" value="ECO:0007669"/>
    <property type="project" value="UniProtKB-UniRule"/>
</dbReference>
<sequence length="325" mass="34014">MVARSGEFDLIARHFAPIAQKSKAALSLLDDAALLSPPDGHEIVVTVDALVADVHFRSQDDPADIARKVMRVNLSDLAAMGAYPLGVLLTAGYNRDLSEDWIASFANGLGQDCATYDTPLLGGDTVGTPGPTFFSLTAFGAVPIGRAMRRDAAKPGDLIAVTGTLGDGALGLKVLQGNLMGLDAADSAYLSSRYLLPQPRLTIGRKCADAYGRYAAMDISDGLAGDCRKICLASGVGMVFDKDLIPLSKAAMNAVNTDPALWASVLGGGDDYELLICADQADIKTLGNDVTVIGKVTDQPGQVDLIGADKKIVELANDGFDHFKA</sequence>
<keyword evidence="2 5" id="KW-0418">Kinase</keyword>
<feature type="binding site" evidence="2">
    <location>
        <position position="220"/>
    </location>
    <ligand>
        <name>ATP</name>
        <dbReference type="ChEBI" id="CHEBI:30616"/>
    </ligand>
</feature>
<keyword evidence="2" id="KW-0808">Transferase</keyword>
<proteinExistence type="inferred from homology"/>
<comment type="similarity">
    <text evidence="2">Belongs to the thiamine-monophosphate kinase family.</text>
</comment>
<feature type="binding site" evidence="2">
    <location>
        <position position="221"/>
    </location>
    <ligand>
        <name>Mg(2+)</name>
        <dbReference type="ChEBI" id="CHEBI:18420"/>
        <label>5</label>
    </ligand>
</feature>
<dbReference type="EMBL" id="CP004388">
    <property type="protein sequence ID" value="AJD52113.1"/>
    <property type="molecule type" value="Genomic_DNA"/>
</dbReference>
<dbReference type="Pfam" id="PF00586">
    <property type="entry name" value="AIRS"/>
    <property type="match status" value="1"/>
</dbReference>
<feature type="binding site" evidence="2">
    <location>
        <position position="55"/>
    </location>
    <ligand>
        <name>substrate</name>
    </ligand>
</feature>
<feature type="binding site" evidence="2">
    <location>
        <position position="76"/>
    </location>
    <ligand>
        <name>Mg(2+)</name>
        <dbReference type="ChEBI" id="CHEBI:18420"/>
        <label>2</label>
    </ligand>
</feature>
<dbReference type="GeneID" id="31927669"/>
<evidence type="ECO:0000259" key="3">
    <source>
        <dbReference type="Pfam" id="PF00586"/>
    </source>
</evidence>
<dbReference type="GO" id="GO:0009228">
    <property type="term" value="P:thiamine biosynthetic process"/>
    <property type="evidence" value="ECO:0007669"/>
    <property type="project" value="UniProtKB-KW"/>
</dbReference>
<feature type="binding site" evidence="2">
    <location>
        <position position="76"/>
    </location>
    <ligand>
        <name>Mg(2+)</name>
        <dbReference type="ChEBI" id="CHEBI:18420"/>
        <label>3</label>
    </ligand>
</feature>
<dbReference type="InterPro" id="IPR016188">
    <property type="entry name" value="PurM-like_N"/>
</dbReference>
<feature type="binding site" evidence="2">
    <location>
        <position position="218"/>
    </location>
    <ligand>
        <name>Mg(2+)</name>
        <dbReference type="ChEBI" id="CHEBI:18420"/>
        <label>3</label>
    </ligand>
</feature>
<dbReference type="InterPro" id="IPR010918">
    <property type="entry name" value="PurM-like_C_dom"/>
</dbReference>
<dbReference type="KEGG" id="txi:TH3_09985"/>
<comment type="caution">
    <text evidence="2">Lacks conserved residue(s) required for the propagation of feature annotation.</text>
</comment>
<dbReference type="Pfam" id="PF02769">
    <property type="entry name" value="AIRS_C"/>
    <property type="match status" value="1"/>
</dbReference>
<evidence type="ECO:0000313" key="5">
    <source>
        <dbReference type="EMBL" id="AJD52113.1"/>
    </source>
</evidence>
<dbReference type="HAMAP" id="MF_02128">
    <property type="entry name" value="TMP_kinase"/>
    <property type="match status" value="1"/>
</dbReference>
<reference evidence="5 6" key="1">
    <citation type="journal article" date="2012" name="J. Bacteriol.">
        <title>Genome sequence of Thalassospira xiamenensis type strain M-5.</title>
        <authorList>
            <person name="Lai Q."/>
            <person name="Shao Z."/>
        </authorList>
    </citation>
    <scope>NUCLEOTIDE SEQUENCE [LARGE SCALE GENOMIC DNA]</scope>
    <source>
        <strain evidence="5 6">M-5</strain>
    </source>
</reference>
<feature type="binding site" evidence="2">
    <location>
        <position position="320"/>
    </location>
    <ligand>
        <name>substrate</name>
    </ligand>
</feature>
<feature type="binding site" evidence="2">
    <location>
        <position position="150"/>
    </location>
    <ligand>
        <name>ATP</name>
        <dbReference type="ChEBI" id="CHEBI:30616"/>
    </ligand>
</feature>
<keyword evidence="2" id="KW-0460">Magnesium</keyword>
<dbReference type="GO" id="GO:0005524">
    <property type="term" value="F:ATP binding"/>
    <property type="evidence" value="ECO:0007669"/>
    <property type="project" value="UniProtKB-UniRule"/>
</dbReference>
<feature type="binding site" evidence="2">
    <location>
        <position position="124"/>
    </location>
    <ligand>
        <name>Mg(2+)</name>
        <dbReference type="ChEBI" id="CHEBI:18420"/>
        <label>1</label>
    </ligand>
</feature>
<dbReference type="SUPFAM" id="SSF55326">
    <property type="entry name" value="PurM N-terminal domain-like"/>
    <property type="match status" value="1"/>
</dbReference>
<dbReference type="Proteomes" id="UP000007127">
    <property type="component" value="Chromosome"/>
</dbReference>
<dbReference type="GO" id="GO:0000287">
    <property type="term" value="F:magnesium ion binding"/>
    <property type="evidence" value="ECO:0007669"/>
    <property type="project" value="UniProtKB-UniRule"/>
</dbReference>
<dbReference type="Gene3D" id="3.30.1330.10">
    <property type="entry name" value="PurM-like, N-terminal domain"/>
    <property type="match status" value="1"/>
</dbReference>
<evidence type="ECO:0000256" key="2">
    <source>
        <dbReference type="HAMAP-Rule" id="MF_02128"/>
    </source>
</evidence>
<dbReference type="SUPFAM" id="SSF56042">
    <property type="entry name" value="PurM C-terminal domain-like"/>
    <property type="match status" value="1"/>
</dbReference>
<dbReference type="NCBIfam" id="TIGR01379">
    <property type="entry name" value="thiL"/>
    <property type="match status" value="1"/>
</dbReference>
<feature type="binding site" evidence="2">
    <location>
        <position position="48"/>
    </location>
    <ligand>
        <name>Mg(2+)</name>
        <dbReference type="ChEBI" id="CHEBI:18420"/>
        <label>2</label>
    </ligand>
</feature>
<dbReference type="PIRSF" id="PIRSF005303">
    <property type="entry name" value="Thiam_monoph_kin"/>
    <property type="match status" value="1"/>
</dbReference>
<keyword evidence="2" id="KW-0067">ATP-binding</keyword>
<dbReference type="Gene3D" id="3.90.650.10">
    <property type="entry name" value="PurM-like C-terminal domain"/>
    <property type="match status" value="1"/>
</dbReference>
<feature type="domain" description="PurM-like C-terminal" evidence="4">
    <location>
        <begin position="154"/>
        <end position="301"/>
    </location>
</feature>
<evidence type="ECO:0000313" key="6">
    <source>
        <dbReference type="Proteomes" id="UP000007127"/>
    </source>
</evidence>
<dbReference type="CDD" id="cd02194">
    <property type="entry name" value="ThiL"/>
    <property type="match status" value="1"/>
</dbReference>
<feature type="binding site" evidence="2">
    <location>
        <position position="270"/>
    </location>
    <ligand>
        <name>substrate</name>
    </ligand>
</feature>
<feature type="binding site" evidence="2">
    <location>
        <position position="76"/>
    </location>
    <ligand>
        <name>Mg(2+)</name>
        <dbReference type="ChEBI" id="CHEBI:18420"/>
        <label>4</label>
    </ligand>
</feature>
<dbReference type="EC" id="2.7.4.16" evidence="2"/>
<name>A0AB72UCY9_9PROT</name>
<dbReference type="InterPro" id="IPR036921">
    <property type="entry name" value="PurM-like_N_sf"/>
</dbReference>
<comment type="function">
    <text evidence="2">Catalyzes the ATP-dependent phosphorylation of thiamine-monophosphate (TMP) to form thiamine-pyrophosphate (TPP), the active form of vitamin B1.</text>
</comment>
<keyword evidence="1 2" id="KW-0784">Thiamine biosynthesis</keyword>
<evidence type="ECO:0000256" key="1">
    <source>
        <dbReference type="ARBA" id="ARBA00022977"/>
    </source>
</evidence>
<dbReference type="InterPro" id="IPR036676">
    <property type="entry name" value="PurM-like_C_sf"/>
</dbReference>
<dbReference type="InterPro" id="IPR006283">
    <property type="entry name" value="ThiL-like"/>
</dbReference>
<feature type="binding site" evidence="2">
    <location>
        <position position="31"/>
    </location>
    <ligand>
        <name>Mg(2+)</name>
        <dbReference type="ChEBI" id="CHEBI:18420"/>
        <label>3</label>
    </ligand>
</feature>
<feature type="binding site" evidence="2">
    <location>
        <position position="46"/>
    </location>
    <ligand>
        <name>Mg(2+)</name>
        <dbReference type="ChEBI" id="CHEBI:18420"/>
        <label>4</label>
    </ligand>
</feature>
<feature type="domain" description="PurM-like N-terminal" evidence="3">
    <location>
        <begin position="30"/>
        <end position="142"/>
    </location>
</feature>
<protein>
    <recommendedName>
        <fullName evidence="2">Thiamine-monophosphate kinase</fullName>
        <shortName evidence="2">TMP kinase</shortName>
        <shortName evidence="2">Thiamine-phosphate kinase</shortName>
        <ecNumber evidence="2">2.7.4.16</ecNumber>
    </recommendedName>
</protein>
<feature type="binding site" evidence="2">
    <location>
        <position position="31"/>
    </location>
    <ligand>
        <name>Mg(2+)</name>
        <dbReference type="ChEBI" id="CHEBI:18420"/>
        <label>4</label>
    </ligand>
</feature>
<dbReference type="GO" id="GO:0009229">
    <property type="term" value="P:thiamine diphosphate biosynthetic process"/>
    <property type="evidence" value="ECO:0007669"/>
    <property type="project" value="UniProtKB-UniRule"/>
</dbReference>
<dbReference type="RefSeq" id="WP_007089536.1">
    <property type="nucleotide sequence ID" value="NZ_CP004388.1"/>
</dbReference>
<gene>
    <name evidence="2" type="primary">thiL</name>
    <name evidence="5" type="ORF">TH3_09985</name>
</gene>
<dbReference type="PANTHER" id="PTHR30270:SF0">
    <property type="entry name" value="THIAMINE-MONOPHOSPHATE KINASE"/>
    <property type="match status" value="1"/>
</dbReference>
<feature type="binding site" evidence="2">
    <location>
        <begin position="123"/>
        <end position="124"/>
    </location>
    <ligand>
        <name>ATP</name>
        <dbReference type="ChEBI" id="CHEBI:30616"/>
    </ligand>
</feature>
<feature type="binding site" evidence="2">
    <location>
        <position position="48"/>
    </location>
    <ligand>
        <name>Mg(2+)</name>
        <dbReference type="ChEBI" id="CHEBI:18420"/>
        <label>1</label>
    </ligand>
</feature>
<organism evidence="5 6">
    <name type="scientific">Thalassospira xiamenensis M-5 = DSM 17429</name>
    <dbReference type="NCBI Taxonomy" id="1123366"/>
    <lineage>
        <taxon>Bacteria</taxon>
        <taxon>Pseudomonadati</taxon>
        <taxon>Pseudomonadota</taxon>
        <taxon>Alphaproteobacteria</taxon>
        <taxon>Rhodospirillales</taxon>
        <taxon>Thalassospiraceae</taxon>
        <taxon>Thalassospira</taxon>
    </lineage>
</organism>
<comment type="catalytic activity">
    <reaction evidence="2">
        <text>thiamine phosphate + ATP = thiamine diphosphate + ADP</text>
        <dbReference type="Rhea" id="RHEA:15913"/>
        <dbReference type="ChEBI" id="CHEBI:30616"/>
        <dbReference type="ChEBI" id="CHEBI:37575"/>
        <dbReference type="ChEBI" id="CHEBI:58937"/>
        <dbReference type="ChEBI" id="CHEBI:456216"/>
        <dbReference type="EC" id="2.7.4.16"/>
    </reaction>
</comment>
<keyword evidence="2" id="KW-0547">Nucleotide-binding</keyword>
<comment type="miscellaneous">
    <text evidence="2">Reaction mechanism of ThiL seems to utilize a direct, inline transfer of the gamma-phosphate of ATP to TMP rather than a phosphorylated enzyme intermediate.</text>
</comment>
<dbReference type="PANTHER" id="PTHR30270">
    <property type="entry name" value="THIAMINE-MONOPHOSPHATE KINASE"/>
    <property type="match status" value="1"/>
</dbReference>